<protein>
    <submittedName>
        <fullName evidence="2">Putative regulatory protein, FmdB family</fullName>
    </submittedName>
</protein>
<dbReference type="EMBL" id="FQUW01000014">
    <property type="protein sequence ID" value="SHF07637.1"/>
    <property type="molecule type" value="Genomic_DNA"/>
</dbReference>
<dbReference type="RefSeq" id="WP_073164521.1">
    <property type="nucleotide sequence ID" value="NZ_FQUW01000014.1"/>
</dbReference>
<evidence type="ECO:0000313" key="3">
    <source>
        <dbReference type="Proteomes" id="UP000184196"/>
    </source>
</evidence>
<sequence>MPIYEFRCLSCGNLFEKLFLIPNEKVEIRCPKCQSDSFERVISRVNYVNRPGSSAGTPKVVTKSCSPGSTCATFEIPGPGE</sequence>
<organism evidence="2 3">
    <name type="scientific">Desulfofundulus australicus DSM 11792</name>
    <dbReference type="NCBI Taxonomy" id="1121425"/>
    <lineage>
        <taxon>Bacteria</taxon>
        <taxon>Bacillati</taxon>
        <taxon>Bacillota</taxon>
        <taxon>Clostridia</taxon>
        <taxon>Eubacteriales</taxon>
        <taxon>Peptococcaceae</taxon>
        <taxon>Desulfofundulus</taxon>
    </lineage>
</organism>
<proteinExistence type="predicted"/>
<evidence type="ECO:0000313" key="2">
    <source>
        <dbReference type="EMBL" id="SHF07637.1"/>
    </source>
</evidence>
<dbReference type="Proteomes" id="UP000184196">
    <property type="component" value="Unassembled WGS sequence"/>
</dbReference>
<feature type="domain" description="Putative regulatory protein FmdB zinc ribbon" evidence="1">
    <location>
        <begin position="1"/>
        <end position="43"/>
    </location>
</feature>
<dbReference type="InterPro" id="IPR013429">
    <property type="entry name" value="Regulatory_FmdB_Zinc_ribbon"/>
</dbReference>
<dbReference type="OrthoDB" id="9813321at2"/>
<reference evidence="3" key="1">
    <citation type="submission" date="2016-11" db="EMBL/GenBank/DDBJ databases">
        <authorList>
            <person name="Varghese N."/>
            <person name="Submissions S."/>
        </authorList>
    </citation>
    <scope>NUCLEOTIDE SEQUENCE [LARGE SCALE GENOMIC DNA]</scope>
    <source>
        <strain evidence="3">DSM 11792</strain>
    </source>
</reference>
<evidence type="ECO:0000259" key="1">
    <source>
        <dbReference type="SMART" id="SM00834"/>
    </source>
</evidence>
<dbReference type="NCBIfam" id="TIGR02605">
    <property type="entry name" value="CxxC_CxxC_SSSS"/>
    <property type="match status" value="1"/>
</dbReference>
<dbReference type="SMART" id="SM00834">
    <property type="entry name" value="CxxC_CXXC_SSSS"/>
    <property type="match status" value="1"/>
</dbReference>
<accession>A0A1M4YPS8</accession>
<name>A0A1M4YPS8_9FIRM</name>
<keyword evidence="3" id="KW-1185">Reference proteome</keyword>
<dbReference type="Pfam" id="PF09723">
    <property type="entry name" value="Zn_ribbon_8"/>
    <property type="match status" value="1"/>
</dbReference>
<dbReference type="AlphaFoldDB" id="A0A1M4YPS8"/>
<gene>
    <name evidence="2" type="ORF">SAMN02745218_01404</name>
</gene>